<accession>A0ACC0KA99</accession>
<organism evidence="1 2">
    <name type="scientific">Choristoneura fumiferana</name>
    <name type="common">Spruce budworm moth</name>
    <name type="synonym">Archips fumiferana</name>
    <dbReference type="NCBI Taxonomy" id="7141"/>
    <lineage>
        <taxon>Eukaryota</taxon>
        <taxon>Metazoa</taxon>
        <taxon>Ecdysozoa</taxon>
        <taxon>Arthropoda</taxon>
        <taxon>Hexapoda</taxon>
        <taxon>Insecta</taxon>
        <taxon>Pterygota</taxon>
        <taxon>Neoptera</taxon>
        <taxon>Endopterygota</taxon>
        <taxon>Lepidoptera</taxon>
        <taxon>Glossata</taxon>
        <taxon>Ditrysia</taxon>
        <taxon>Tortricoidea</taxon>
        <taxon>Tortricidae</taxon>
        <taxon>Tortricinae</taxon>
        <taxon>Choristoneura</taxon>
    </lineage>
</organism>
<name>A0ACC0KA99_CHOFU</name>
<protein>
    <submittedName>
        <fullName evidence="1">Uncharacterized protein</fullName>
    </submittedName>
</protein>
<comment type="caution">
    <text evidence="1">The sequence shown here is derived from an EMBL/GenBank/DDBJ whole genome shotgun (WGS) entry which is preliminary data.</text>
</comment>
<proteinExistence type="predicted"/>
<evidence type="ECO:0000313" key="1">
    <source>
        <dbReference type="EMBL" id="KAI8433349.1"/>
    </source>
</evidence>
<keyword evidence="2" id="KW-1185">Reference proteome</keyword>
<sequence length="98" mass="10416">MSPFISPNHLFSWASEGTSCKCQHGIVVMAICGCPFRPEQDPSATAGYCRGMAASTSTCAKSLGGRQHQCVTHQCGGAEDTVQHTLQIKTNMAATRVQ</sequence>
<evidence type="ECO:0000313" key="2">
    <source>
        <dbReference type="Proteomes" id="UP001064048"/>
    </source>
</evidence>
<gene>
    <name evidence="1" type="ORF">MSG28_015394</name>
</gene>
<reference evidence="1 2" key="1">
    <citation type="journal article" date="2022" name="Genome Biol. Evol.">
        <title>The Spruce Budworm Genome: Reconstructing the Evolutionary History of Antifreeze Proteins.</title>
        <authorList>
            <person name="Beliveau C."/>
            <person name="Gagne P."/>
            <person name="Picq S."/>
            <person name="Vernygora O."/>
            <person name="Keeling C.I."/>
            <person name="Pinkney K."/>
            <person name="Doucet D."/>
            <person name="Wen F."/>
            <person name="Johnston J.S."/>
            <person name="Maaroufi H."/>
            <person name="Boyle B."/>
            <person name="Laroche J."/>
            <person name="Dewar K."/>
            <person name="Juretic N."/>
            <person name="Blackburn G."/>
            <person name="Nisole A."/>
            <person name="Brunet B."/>
            <person name="Brandao M."/>
            <person name="Lumley L."/>
            <person name="Duan J."/>
            <person name="Quan G."/>
            <person name="Lucarotti C.J."/>
            <person name="Roe A.D."/>
            <person name="Sperling F.A.H."/>
            <person name="Levesque R.C."/>
            <person name="Cusson M."/>
        </authorList>
    </citation>
    <scope>NUCLEOTIDE SEQUENCE [LARGE SCALE GENOMIC DNA]</scope>
    <source>
        <strain evidence="1">Glfc:IPQL:Cfum</strain>
    </source>
</reference>
<dbReference type="EMBL" id="CM046128">
    <property type="protein sequence ID" value="KAI8433349.1"/>
    <property type="molecule type" value="Genomic_DNA"/>
</dbReference>
<dbReference type="Proteomes" id="UP001064048">
    <property type="component" value="Chromosome 28"/>
</dbReference>